<reference evidence="2 3" key="1">
    <citation type="submission" date="2011-08" db="EMBL/GenBank/DDBJ databases">
        <authorList>
            <person name="Weinstock G."/>
            <person name="Sodergren E."/>
            <person name="Clifton S."/>
            <person name="Fulton L."/>
            <person name="Fulton B."/>
            <person name="Courtney L."/>
            <person name="Fronick C."/>
            <person name="Harrison M."/>
            <person name="Strong C."/>
            <person name="Farmer C."/>
            <person name="Delahaunty K."/>
            <person name="Markovic C."/>
            <person name="Hall O."/>
            <person name="Minx P."/>
            <person name="Tomlinson C."/>
            <person name="Mitreva M."/>
            <person name="Hou S."/>
            <person name="Chen J."/>
            <person name="Wollam A."/>
            <person name="Pepin K.H."/>
            <person name="Johnson M."/>
            <person name="Bhonagiri V."/>
            <person name="Zhang X."/>
            <person name="Suruliraj S."/>
            <person name="Warren W."/>
            <person name="Chinwalla A."/>
            <person name="Mardis E.R."/>
            <person name="Wilson R.K."/>
        </authorList>
    </citation>
    <scope>NUCLEOTIDE SEQUENCE [LARGE SCALE GENOMIC DNA]</scope>
    <source>
        <strain evidence="2 3">F0432</strain>
    </source>
</reference>
<comment type="caution">
    <text evidence="2">The sequence shown here is derived from an EMBL/GenBank/DDBJ whole genome shotgun (WGS) entry which is preliminary data.</text>
</comment>
<organism evidence="2 3">
    <name type="scientific">Cardiobacterium valvarum F0432</name>
    <dbReference type="NCBI Taxonomy" id="797473"/>
    <lineage>
        <taxon>Bacteria</taxon>
        <taxon>Pseudomonadati</taxon>
        <taxon>Pseudomonadota</taxon>
        <taxon>Gammaproteobacteria</taxon>
        <taxon>Cardiobacteriales</taxon>
        <taxon>Cardiobacteriaceae</taxon>
        <taxon>Cardiobacterium</taxon>
    </lineage>
</organism>
<dbReference type="EMBL" id="AGCM01000068">
    <property type="protein sequence ID" value="EHM54479.1"/>
    <property type="molecule type" value="Genomic_DNA"/>
</dbReference>
<sequence length="41" mass="4587">MAASRRQYKRVRRGSPTPQEGAKVSARKGGHQPAFMPYNIT</sequence>
<protein>
    <submittedName>
        <fullName evidence="2">Uncharacterized protein</fullName>
    </submittedName>
</protein>
<dbReference type="Proteomes" id="UP000004750">
    <property type="component" value="Unassembled WGS sequence"/>
</dbReference>
<evidence type="ECO:0000313" key="2">
    <source>
        <dbReference type="EMBL" id="EHM54479.1"/>
    </source>
</evidence>
<gene>
    <name evidence="2" type="ORF">HMPREF9080_01190</name>
</gene>
<evidence type="ECO:0000313" key="3">
    <source>
        <dbReference type="Proteomes" id="UP000004750"/>
    </source>
</evidence>
<dbReference type="STRING" id="797473.HMPREF9080_01190"/>
<accession>G9ZEL0</accession>
<proteinExistence type="predicted"/>
<evidence type="ECO:0000256" key="1">
    <source>
        <dbReference type="SAM" id="MobiDB-lite"/>
    </source>
</evidence>
<feature type="compositionally biased region" description="Basic residues" evidence="1">
    <location>
        <begin position="1"/>
        <end position="13"/>
    </location>
</feature>
<dbReference type="HOGENOM" id="CLU_3267477_0_0_6"/>
<name>G9ZEL0_9GAMM</name>
<dbReference type="AlphaFoldDB" id="G9ZEL0"/>
<feature type="region of interest" description="Disordered" evidence="1">
    <location>
        <begin position="1"/>
        <end position="41"/>
    </location>
</feature>